<dbReference type="GO" id="GO:0016853">
    <property type="term" value="F:isomerase activity"/>
    <property type="evidence" value="ECO:0007669"/>
    <property type="project" value="UniProtKB-KW"/>
</dbReference>
<accession>A0A0D7B1X5</accession>
<organism evidence="3 4">
    <name type="scientific">Cylindrobasidium torrendii FP15055 ss-10</name>
    <dbReference type="NCBI Taxonomy" id="1314674"/>
    <lineage>
        <taxon>Eukaryota</taxon>
        <taxon>Fungi</taxon>
        <taxon>Dikarya</taxon>
        <taxon>Basidiomycota</taxon>
        <taxon>Agaricomycotina</taxon>
        <taxon>Agaricomycetes</taxon>
        <taxon>Agaricomycetidae</taxon>
        <taxon>Agaricales</taxon>
        <taxon>Marasmiineae</taxon>
        <taxon>Physalacriaceae</taxon>
        <taxon>Cylindrobasidium</taxon>
    </lineage>
</organism>
<proteinExistence type="inferred from homology"/>
<dbReference type="STRING" id="1314674.A0A0D7B1X5"/>
<dbReference type="PANTHER" id="PTHR43709">
    <property type="entry name" value="ACONITATE ISOMERASE-RELATED"/>
    <property type="match status" value="1"/>
</dbReference>
<dbReference type="EMBL" id="KN880626">
    <property type="protein sequence ID" value="KIY64623.1"/>
    <property type="molecule type" value="Genomic_DNA"/>
</dbReference>
<evidence type="ECO:0000313" key="4">
    <source>
        <dbReference type="Proteomes" id="UP000054007"/>
    </source>
</evidence>
<keyword evidence="2" id="KW-0413">Isomerase</keyword>
<dbReference type="AlphaFoldDB" id="A0A0D7B1X5"/>
<dbReference type="PANTHER" id="PTHR43709:SF2">
    <property type="entry name" value="DUF453 DOMAIN PROTEIN (AFU_ORTHOLOGUE AFUA_6G00360)"/>
    <property type="match status" value="1"/>
</dbReference>
<dbReference type="SUPFAM" id="SSF54506">
    <property type="entry name" value="Diaminopimelate epimerase-like"/>
    <property type="match status" value="2"/>
</dbReference>
<evidence type="ECO:0000256" key="1">
    <source>
        <dbReference type="ARBA" id="ARBA00007673"/>
    </source>
</evidence>
<dbReference type="OrthoDB" id="10267539at2759"/>
<protein>
    <submittedName>
        <fullName evidence="3">DUF453-domain-containing protein</fullName>
    </submittedName>
</protein>
<feature type="non-terminal residue" evidence="3">
    <location>
        <position position="333"/>
    </location>
</feature>
<sequence length="333" mass="34899">MFLLSRTAHLSAARLGFRAYATKNPLPAAFLRGGTSKGIYINQKELPPNPSEWHDIFLGIMGSPDSSGRQLNGMGGGISSLSKICVVGPPTVPNADVDYAFAQVGIKDAVIDYAGNCGNLSCMIGVFAVDEGLVSAGSTSSKVVRAYNTNTKKIIQTTFPLTDGVADLGRDELPIAGVARKGSAISMEFLDPAGAKTGKLLPAGSSTVELTYADDRPAVRASLVDATNPTVFVEDLDGALADQAQVAEVLRQEGAKRMGLDWRVASQPKIAFIRPTDSGIAIKAYSMGVMHKAVPMTVALCLGVTANVEGTIAYGMLQERNQEGIVEISHPGG</sequence>
<dbReference type="Gene3D" id="3.10.310.10">
    <property type="entry name" value="Diaminopimelate Epimerase, Chain A, domain 1"/>
    <property type="match status" value="2"/>
</dbReference>
<comment type="similarity">
    <text evidence="1">Belongs to the PrpF family.</text>
</comment>
<dbReference type="InterPro" id="IPR007400">
    <property type="entry name" value="PrpF-like"/>
</dbReference>
<gene>
    <name evidence="3" type="ORF">CYLTODRAFT_425035</name>
</gene>
<reference evidence="3 4" key="1">
    <citation type="journal article" date="2015" name="Fungal Genet. Biol.">
        <title>Evolution of novel wood decay mechanisms in Agaricales revealed by the genome sequences of Fistulina hepatica and Cylindrobasidium torrendii.</title>
        <authorList>
            <person name="Floudas D."/>
            <person name="Held B.W."/>
            <person name="Riley R."/>
            <person name="Nagy L.G."/>
            <person name="Koehler G."/>
            <person name="Ransdell A.S."/>
            <person name="Younus H."/>
            <person name="Chow J."/>
            <person name="Chiniquy J."/>
            <person name="Lipzen A."/>
            <person name="Tritt A."/>
            <person name="Sun H."/>
            <person name="Haridas S."/>
            <person name="LaButti K."/>
            <person name="Ohm R.A."/>
            <person name="Kues U."/>
            <person name="Blanchette R.A."/>
            <person name="Grigoriev I.V."/>
            <person name="Minto R.E."/>
            <person name="Hibbett D.S."/>
        </authorList>
    </citation>
    <scope>NUCLEOTIDE SEQUENCE [LARGE SCALE GENOMIC DNA]</scope>
    <source>
        <strain evidence="3 4">FP15055 ss-10</strain>
    </source>
</reference>
<dbReference type="Proteomes" id="UP000054007">
    <property type="component" value="Unassembled WGS sequence"/>
</dbReference>
<evidence type="ECO:0000313" key="3">
    <source>
        <dbReference type="EMBL" id="KIY64623.1"/>
    </source>
</evidence>
<keyword evidence="4" id="KW-1185">Reference proteome</keyword>
<dbReference type="Pfam" id="PF04303">
    <property type="entry name" value="PrpF"/>
    <property type="match status" value="1"/>
</dbReference>
<evidence type="ECO:0000256" key="2">
    <source>
        <dbReference type="ARBA" id="ARBA00023235"/>
    </source>
</evidence>
<name>A0A0D7B1X5_9AGAR</name>